<evidence type="ECO:0000313" key="3">
    <source>
        <dbReference type="Proteomes" id="UP000001977"/>
    </source>
</evidence>
<dbReference type="SMART" id="SM00986">
    <property type="entry name" value="UDG"/>
    <property type="match status" value="1"/>
</dbReference>
<dbReference type="Gene3D" id="3.40.470.10">
    <property type="entry name" value="Uracil-DNA glycosylase-like domain"/>
    <property type="match status" value="1"/>
</dbReference>
<dbReference type="KEGG" id="bav:BAV1629"/>
<evidence type="ECO:0000313" key="2">
    <source>
        <dbReference type="EMBL" id="CAJ49238.1"/>
    </source>
</evidence>
<dbReference type="InterPro" id="IPR036895">
    <property type="entry name" value="Uracil-DNA_glycosylase-like_sf"/>
</dbReference>
<dbReference type="GeneID" id="92935310"/>
<dbReference type="SUPFAM" id="SSF52141">
    <property type="entry name" value="Uracil-DNA glycosylase-like"/>
    <property type="match status" value="1"/>
</dbReference>
<dbReference type="eggNOG" id="COG3663">
    <property type="taxonomic scope" value="Bacteria"/>
</dbReference>
<evidence type="ECO:0000259" key="1">
    <source>
        <dbReference type="SMART" id="SM00986"/>
    </source>
</evidence>
<accession>Q2L1K5</accession>
<dbReference type="InterPro" id="IPR026353">
    <property type="entry name" value="Hypoxan-DNA_Glyclase"/>
</dbReference>
<dbReference type="Proteomes" id="UP000001977">
    <property type="component" value="Chromosome"/>
</dbReference>
<sequence length="168" mass="17910">MTIDVSGFRVQGLAPVARPDARILILGTMPGVVSLARGQYYGNPRNAFWGIAAALFGVDAAADYDARLQALMAARVALWDVLADCERRGSLDSAIVASSVAPNDLPGFFAAHPQLEVVALNGAKAAQLYRRHVVHPAGLRLLALPSTSPAHAAQRFEDKLTAWRPLIS</sequence>
<dbReference type="STRING" id="360910.BAV1629"/>
<dbReference type="SMART" id="SM00987">
    <property type="entry name" value="UreE_C"/>
    <property type="match status" value="1"/>
</dbReference>
<dbReference type="RefSeq" id="WP_012417300.1">
    <property type="nucleotide sequence ID" value="NC_010645.1"/>
</dbReference>
<dbReference type="InterPro" id="IPR005122">
    <property type="entry name" value="Uracil-DNA_glycosylase-like"/>
</dbReference>
<dbReference type="AlphaFoldDB" id="Q2L1K5"/>
<dbReference type="Pfam" id="PF03167">
    <property type="entry name" value="UDG"/>
    <property type="match status" value="1"/>
</dbReference>
<dbReference type="CDD" id="cd10032">
    <property type="entry name" value="UDG-F6_HDG"/>
    <property type="match status" value="1"/>
</dbReference>
<reference evidence="2 3" key="1">
    <citation type="journal article" date="2006" name="J. Bacteriol.">
        <title>Comparison of the genome sequence of the poultry pathogen Bordetella avium with those of B. bronchiseptica, B. pertussis, and B. parapertussis reveals extensive diversity in surface structures associated with host interaction.</title>
        <authorList>
            <person name="Sebaihia M."/>
            <person name="Preston A."/>
            <person name="Maskell D.J."/>
            <person name="Kuzmiak H."/>
            <person name="Connell T.D."/>
            <person name="King N.D."/>
            <person name="Orndorff P.E."/>
            <person name="Miyamoto D.M."/>
            <person name="Thomson N.R."/>
            <person name="Harris D."/>
            <person name="Goble A."/>
            <person name="Lord A."/>
            <person name="Murphy L."/>
            <person name="Quail M.A."/>
            <person name="Rutter S."/>
            <person name="Squares R."/>
            <person name="Squares S."/>
            <person name="Woodward J."/>
            <person name="Parkhill J."/>
            <person name="Temple L.M."/>
        </authorList>
    </citation>
    <scope>NUCLEOTIDE SEQUENCE [LARGE SCALE GENOMIC DNA]</scope>
    <source>
        <strain evidence="2 3">197N</strain>
    </source>
</reference>
<dbReference type="HOGENOM" id="CLU_094865_0_0_4"/>
<protein>
    <recommendedName>
        <fullName evidence="1">Uracil-DNA glycosylase-like domain-containing protein</fullName>
    </recommendedName>
</protein>
<proteinExistence type="predicted"/>
<feature type="domain" description="Uracil-DNA glycosylase-like" evidence="1">
    <location>
        <begin position="14"/>
        <end position="167"/>
    </location>
</feature>
<dbReference type="NCBIfam" id="TIGR04274">
    <property type="entry name" value="hypoxanDNAglyco"/>
    <property type="match status" value="1"/>
</dbReference>
<dbReference type="EMBL" id="AM167904">
    <property type="protein sequence ID" value="CAJ49238.1"/>
    <property type="molecule type" value="Genomic_DNA"/>
</dbReference>
<keyword evidence="3" id="KW-1185">Reference proteome</keyword>
<dbReference type="OrthoDB" id="9799921at2"/>
<name>Q2L1K5_BORA1</name>
<gene>
    <name evidence="2" type="ordered locus">BAV1629</name>
</gene>
<organism evidence="2 3">
    <name type="scientific">Bordetella avium (strain 197N)</name>
    <dbReference type="NCBI Taxonomy" id="360910"/>
    <lineage>
        <taxon>Bacteria</taxon>
        <taxon>Pseudomonadati</taxon>
        <taxon>Pseudomonadota</taxon>
        <taxon>Betaproteobacteria</taxon>
        <taxon>Burkholderiales</taxon>
        <taxon>Alcaligenaceae</taxon>
        <taxon>Bordetella</taxon>
    </lineage>
</organism>